<proteinExistence type="predicted"/>
<accession>A0A139IK60</accession>
<gene>
    <name evidence="1" type="ORF">AC579_3083</name>
</gene>
<comment type="caution">
    <text evidence="1">The sequence shown here is derived from an EMBL/GenBank/DDBJ whole genome shotgun (WGS) entry which is preliminary data.</text>
</comment>
<dbReference type="Gene3D" id="3.40.50.720">
    <property type="entry name" value="NAD(P)-binding Rossmann-like Domain"/>
    <property type="match status" value="1"/>
</dbReference>
<dbReference type="AlphaFoldDB" id="A0A139IK60"/>
<evidence type="ECO:0000313" key="1">
    <source>
        <dbReference type="EMBL" id="KXT14926.1"/>
    </source>
</evidence>
<dbReference type="EMBL" id="LFZO01000071">
    <property type="protein sequence ID" value="KXT14926.1"/>
    <property type="molecule type" value="Genomic_DNA"/>
</dbReference>
<sequence>MWTPLQVVEHWEKISGETPEGSVVSETEVKKTIETLVMKIPAQGLVLWGVGGDNMSGYANYLGDVTSKELYPDLEPRKFEDYARGVLDGKAPQIYEELKAKFSEVMK</sequence>
<evidence type="ECO:0000313" key="2">
    <source>
        <dbReference type="Proteomes" id="UP000073492"/>
    </source>
</evidence>
<dbReference type="STRING" id="113226.A0A139IK60"/>
<organism evidence="1 2">
    <name type="scientific">Pseudocercospora musae</name>
    <dbReference type="NCBI Taxonomy" id="113226"/>
    <lineage>
        <taxon>Eukaryota</taxon>
        <taxon>Fungi</taxon>
        <taxon>Dikarya</taxon>
        <taxon>Ascomycota</taxon>
        <taxon>Pezizomycotina</taxon>
        <taxon>Dothideomycetes</taxon>
        <taxon>Dothideomycetidae</taxon>
        <taxon>Mycosphaerellales</taxon>
        <taxon>Mycosphaerellaceae</taxon>
        <taxon>Pseudocercospora</taxon>
    </lineage>
</organism>
<dbReference type="Proteomes" id="UP000073492">
    <property type="component" value="Unassembled WGS sequence"/>
</dbReference>
<reference evidence="1 2" key="1">
    <citation type="submission" date="2015-07" db="EMBL/GenBank/DDBJ databases">
        <title>Comparative genomics of the Sigatoka disease complex on banana suggests a link between parallel evolutionary changes in Pseudocercospora fijiensis and Pseudocercospora eumusae and increased virulence on the banana host.</title>
        <authorList>
            <person name="Chang T.-C."/>
            <person name="Salvucci A."/>
            <person name="Crous P.W."/>
            <person name="Stergiopoulos I."/>
        </authorList>
    </citation>
    <scope>NUCLEOTIDE SEQUENCE [LARGE SCALE GENOMIC DNA]</scope>
    <source>
        <strain evidence="1 2">CBS 116634</strain>
    </source>
</reference>
<dbReference type="OrthoDB" id="1932233at2759"/>
<keyword evidence="2" id="KW-1185">Reference proteome</keyword>
<dbReference type="Gene3D" id="3.90.25.10">
    <property type="entry name" value="UDP-galactose 4-epimerase, domain 1"/>
    <property type="match status" value="1"/>
</dbReference>
<protein>
    <submittedName>
        <fullName evidence="1">Uncharacterized protein</fullName>
    </submittedName>
</protein>
<name>A0A139IK60_9PEZI</name>